<accession>A0AAW2D1W2</accession>
<sequence>MSAPQHDMCACIKGIICLGDLFVGGFVFWNPAIKQYKVVPYPTLRDSPINIPSKAFPSFAIGYDHNFNDYKVVRIVTYRRSTDLSNIEKYSFAGENSSYSTSFACGLLALPSLIHTINDLPLPPMGNRGECTMQYSFCMWSFDHMGSNLTHTFKDLPTSCKVRGFNLTRRHKDGVITHHTDVVTKTG</sequence>
<name>A0AAW2D1W2_9ROSI</name>
<dbReference type="Proteomes" id="UP001459277">
    <property type="component" value="Unassembled WGS sequence"/>
</dbReference>
<evidence type="ECO:0000313" key="2">
    <source>
        <dbReference type="Proteomes" id="UP001459277"/>
    </source>
</evidence>
<protein>
    <submittedName>
        <fullName evidence="1">Uncharacterized protein</fullName>
    </submittedName>
</protein>
<evidence type="ECO:0000313" key="1">
    <source>
        <dbReference type="EMBL" id="KAL0003654.1"/>
    </source>
</evidence>
<dbReference type="EMBL" id="JAZDWU010000004">
    <property type="protein sequence ID" value="KAL0003654.1"/>
    <property type="molecule type" value="Genomic_DNA"/>
</dbReference>
<dbReference type="AlphaFoldDB" id="A0AAW2D1W2"/>
<gene>
    <name evidence="1" type="ORF">SO802_011215</name>
</gene>
<proteinExistence type="predicted"/>
<organism evidence="1 2">
    <name type="scientific">Lithocarpus litseifolius</name>
    <dbReference type="NCBI Taxonomy" id="425828"/>
    <lineage>
        <taxon>Eukaryota</taxon>
        <taxon>Viridiplantae</taxon>
        <taxon>Streptophyta</taxon>
        <taxon>Embryophyta</taxon>
        <taxon>Tracheophyta</taxon>
        <taxon>Spermatophyta</taxon>
        <taxon>Magnoliopsida</taxon>
        <taxon>eudicotyledons</taxon>
        <taxon>Gunneridae</taxon>
        <taxon>Pentapetalae</taxon>
        <taxon>rosids</taxon>
        <taxon>fabids</taxon>
        <taxon>Fagales</taxon>
        <taxon>Fagaceae</taxon>
        <taxon>Lithocarpus</taxon>
    </lineage>
</organism>
<keyword evidence="2" id="KW-1185">Reference proteome</keyword>
<reference evidence="1 2" key="1">
    <citation type="submission" date="2024-01" db="EMBL/GenBank/DDBJ databases">
        <title>A telomere-to-telomere, gap-free genome of sweet tea (Lithocarpus litseifolius).</title>
        <authorList>
            <person name="Zhou J."/>
        </authorList>
    </citation>
    <scope>NUCLEOTIDE SEQUENCE [LARGE SCALE GENOMIC DNA]</scope>
    <source>
        <strain evidence="1">Zhou-2022a</strain>
        <tissue evidence="1">Leaf</tissue>
    </source>
</reference>
<comment type="caution">
    <text evidence="1">The sequence shown here is derived from an EMBL/GenBank/DDBJ whole genome shotgun (WGS) entry which is preliminary data.</text>
</comment>